<gene>
    <name evidence="6" type="ORF">FH779_01745</name>
</gene>
<dbReference type="Proteomes" id="UP000510643">
    <property type="component" value="Chromosome"/>
</dbReference>
<dbReference type="InterPro" id="IPR011761">
    <property type="entry name" value="ATP-grasp"/>
</dbReference>
<reference evidence="6 7" key="1">
    <citation type="submission" date="2019-06" db="EMBL/GenBank/DDBJ databases">
        <title>Emergence of pandrug resistant Empedobacter falsenii in China.</title>
        <authorList>
            <person name="Dong N."/>
            <person name="Chen S."/>
            <person name="Zhang R."/>
        </authorList>
    </citation>
    <scope>NUCLEOTIDE SEQUENCE [LARGE SCALE GENOMIC DNA]</scope>
    <source>
        <strain evidence="6 7">1681-1</strain>
    </source>
</reference>
<dbReference type="InterPro" id="IPR052032">
    <property type="entry name" value="ATP-dep_AA_Ligase"/>
</dbReference>
<evidence type="ECO:0000313" key="6">
    <source>
        <dbReference type="EMBL" id="QLL56885.1"/>
    </source>
</evidence>
<dbReference type="Gene3D" id="3.40.50.20">
    <property type="match status" value="1"/>
</dbReference>
<evidence type="ECO:0000313" key="7">
    <source>
        <dbReference type="Proteomes" id="UP000510643"/>
    </source>
</evidence>
<evidence type="ECO:0000256" key="4">
    <source>
        <dbReference type="PROSITE-ProRule" id="PRU00409"/>
    </source>
</evidence>
<organism evidence="6 7">
    <name type="scientific">Empedobacter falsenii</name>
    <dbReference type="NCBI Taxonomy" id="343874"/>
    <lineage>
        <taxon>Bacteria</taxon>
        <taxon>Pseudomonadati</taxon>
        <taxon>Bacteroidota</taxon>
        <taxon>Flavobacteriia</taxon>
        <taxon>Flavobacteriales</taxon>
        <taxon>Weeksellaceae</taxon>
        <taxon>Empedobacter</taxon>
    </lineage>
</organism>
<dbReference type="PANTHER" id="PTHR43585">
    <property type="entry name" value="FUMIPYRROLE BIOSYNTHESIS PROTEIN C"/>
    <property type="match status" value="1"/>
</dbReference>
<feature type="domain" description="ATP-grasp" evidence="5">
    <location>
        <begin position="92"/>
        <end position="283"/>
    </location>
</feature>
<sequence>MINVLITSFGSNTSIGVAKCLKDDGCFIIGTDSNPFYECNGFKFANIIEQLPYYNNPLYEEKLLRIVKDHNINCIIPIHDKEIEVISKMKDEGRLENVNVSVNQFSIVKLCNDKAQINELLKEIIHVPKVYTELSEDINFPIIIKDNDGVSSKDIKVILNKDDFKEKDFTNKIIQEYINGEEYTVDCFSSYCDDNLFYYAVRKRVETKSGMSVKSVIVENFTIGECCKKIHEILGYKGVSNIQFIVKNDIPYFIEINPRFAGGGILTYKSGYNFPLMTINELCNNKIDSEAKLQIGNKMVRYYEETFFNESNDCIRL</sequence>
<dbReference type="AlphaFoldDB" id="A0A7H9DPF8"/>
<evidence type="ECO:0000256" key="2">
    <source>
        <dbReference type="ARBA" id="ARBA00022741"/>
    </source>
</evidence>
<keyword evidence="7" id="KW-1185">Reference proteome</keyword>
<name>A0A7H9DPF8_9FLAO</name>
<dbReference type="GO" id="GO:0005524">
    <property type="term" value="F:ATP binding"/>
    <property type="evidence" value="ECO:0007669"/>
    <property type="project" value="UniProtKB-UniRule"/>
</dbReference>
<proteinExistence type="predicted"/>
<dbReference type="GeneID" id="78400150"/>
<keyword evidence="1" id="KW-0436">Ligase</keyword>
<dbReference type="GO" id="GO:0016874">
    <property type="term" value="F:ligase activity"/>
    <property type="evidence" value="ECO:0007669"/>
    <property type="project" value="UniProtKB-KW"/>
</dbReference>
<keyword evidence="3 4" id="KW-0067">ATP-binding</keyword>
<dbReference type="RefSeq" id="WP_180905838.1">
    <property type="nucleotide sequence ID" value="NZ_CP040908.1"/>
</dbReference>
<dbReference type="Gene3D" id="3.30.470.20">
    <property type="entry name" value="ATP-grasp fold, B domain"/>
    <property type="match status" value="1"/>
</dbReference>
<dbReference type="Pfam" id="PF21360">
    <property type="entry name" value="PylC-like_N"/>
    <property type="match status" value="1"/>
</dbReference>
<evidence type="ECO:0000256" key="1">
    <source>
        <dbReference type="ARBA" id="ARBA00022598"/>
    </source>
</evidence>
<dbReference type="KEGG" id="efal:FH779_01745"/>
<dbReference type="Pfam" id="PF15632">
    <property type="entry name" value="ATPgrasp_Ter"/>
    <property type="match status" value="1"/>
</dbReference>
<evidence type="ECO:0000256" key="3">
    <source>
        <dbReference type="ARBA" id="ARBA00022840"/>
    </source>
</evidence>
<accession>A0A7H9DPF8</accession>
<keyword evidence="2 4" id="KW-0547">Nucleotide-binding</keyword>
<dbReference type="GO" id="GO:0046872">
    <property type="term" value="F:metal ion binding"/>
    <property type="evidence" value="ECO:0007669"/>
    <property type="project" value="InterPro"/>
</dbReference>
<dbReference type="InterPro" id="IPR048764">
    <property type="entry name" value="PylC_N"/>
</dbReference>
<dbReference type="EMBL" id="CP040908">
    <property type="protein sequence ID" value="QLL56885.1"/>
    <property type="molecule type" value="Genomic_DNA"/>
</dbReference>
<dbReference type="PANTHER" id="PTHR43585:SF2">
    <property type="entry name" value="ATP-GRASP ENZYME FSQD"/>
    <property type="match status" value="1"/>
</dbReference>
<evidence type="ECO:0000259" key="5">
    <source>
        <dbReference type="PROSITE" id="PS50975"/>
    </source>
</evidence>
<dbReference type="PROSITE" id="PS50975">
    <property type="entry name" value="ATP_GRASP"/>
    <property type="match status" value="1"/>
</dbReference>
<protein>
    <submittedName>
        <fullName evidence="6">ATP-grasp domain-containing protein</fullName>
    </submittedName>
</protein>
<dbReference type="SUPFAM" id="SSF56059">
    <property type="entry name" value="Glutathione synthetase ATP-binding domain-like"/>
    <property type="match status" value="1"/>
</dbReference>